<dbReference type="AlphaFoldDB" id="A0A132BCR7"/>
<dbReference type="GeneID" id="28828585"/>
<dbReference type="STRING" id="149040.A0A132BCR7"/>
<evidence type="ECO:0008006" key="3">
    <source>
        <dbReference type="Google" id="ProtNLM"/>
    </source>
</evidence>
<dbReference type="Proteomes" id="UP000070700">
    <property type="component" value="Unassembled WGS sequence"/>
</dbReference>
<dbReference type="OrthoDB" id="3439682at2759"/>
<proteinExistence type="predicted"/>
<accession>A0A132BCR7</accession>
<evidence type="ECO:0000313" key="2">
    <source>
        <dbReference type="Proteomes" id="UP000070700"/>
    </source>
</evidence>
<organism evidence="1 2">
    <name type="scientific">Mollisia scopiformis</name>
    <name type="common">Conifer needle endophyte fungus</name>
    <name type="synonym">Phialocephala scopiformis</name>
    <dbReference type="NCBI Taxonomy" id="149040"/>
    <lineage>
        <taxon>Eukaryota</taxon>
        <taxon>Fungi</taxon>
        <taxon>Dikarya</taxon>
        <taxon>Ascomycota</taxon>
        <taxon>Pezizomycotina</taxon>
        <taxon>Leotiomycetes</taxon>
        <taxon>Helotiales</taxon>
        <taxon>Mollisiaceae</taxon>
        <taxon>Mollisia</taxon>
    </lineage>
</organism>
<dbReference type="EMBL" id="KQ947430">
    <property type="protein sequence ID" value="KUJ10215.1"/>
    <property type="molecule type" value="Genomic_DNA"/>
</dbReference>
<sequence length="269" mass="30533">MAASFPYIQAYGVVLCVECQTCLLPSRSSQERHLRQPPHHRKGPQLQALLDLFATYELQLPSRVVLPNSPCSAAIDGLRCYSAFTCCLCTGCLTRSKHALEVHVSKAHQQKPAQQVEGSSWRECTIQTFFAEKQHIRYFVVDDAKEAAGASDAEKAELGDTLERIEQYCGRFLKQDTETPIGEILSWRLLLFIVSKEVVGPHQAQWDVDEKVLTYRDVDLHMDHVPRLLLSDFQQAQHLLYDELMFGAQNLPRMRTWALKDNLDADAFG</sequence>
<reference evidence="1 2" key="1">
    <citation type="submission" date="2015-10" db="EMBL/GenBank/DDBJ databases">
        <title>Full genome of DAOMC 229536 Phialocephala scopiformis, a fungal endophyte of spruce producing the potent anti-insectan compound rugulosin.</title>
        <authorList>
            <consortium name="DOE Joint Genome Institute"/>
            <person name="Walker A.K."/>
            <person name="Frasz S.L."/>
            <person name="Seifert K.A."/>
            <person name="Miller J.D."/>
            <person name="Mondo S.J."/>
            <person name="Labutti K."/>
            <person name="Lipzen A."/>
            <person name="Dockter R."/>
            <person name="Kennedy M."/>
            <person name="Grigoriev I.V."/>
            <person name="Spatafora J.W."/>
        </authorList>
    </citation>
    <scope>NUCLEOTIDE SEQUENCE [LARGE SCALE GENOMIC DNA]</scope>
    <source>
        <strain evidence="1 2">CBS 120377</strain>
    </source>
</reference>
<gene>
    <name evidence="1" type="ORF">LY89DRAFT_723978</name>
</gene>
<protein>
    <recommendedName>
        <fullName evidence="3">C2H2-type domain-containing protein</fullName>
    </recommendedName>
</protein>
<keyword evidence="2" id="KW-1185">Reference proteome</keyword>
<dbReference type="RefSeq" id="XP_018064570.1">
    <property type="nucleotide sequence ID" value="XM_018218859.1"/>
</dbReference>
<dbReference type="InParanoid" id="A0A132BCR7"/>
<name>A0A132BCR7_MOLSC</name>
<evidence type="ECO:0000313" key="1">
    <source>
        <dbReference type="EMBL" id="KUJ10215.1"/>
    </source>
</evidence>
<dbReference type="InterPro" id="IPR022698">
    <property type="entry name" value="OrsD"/>
</dbReference>
<dbReference type="KEGG" id="psco:LY89DRAFT_723978"/>
<dbReference type="Pfam" id="PF12013">
    <property type="entry name" value="OrsD"/>
    <property type="match status" value="1"/>
</dbReference>